<keyword evidence="9 11" id="KW-0482">Metalloprotease</keyword>
<evidence type="ECO:0000256" key="3">
    <source>
        <dbReference type="ARBA" id="ARBA00007931"/>
    </source>
</evidence>
<dbReference type="GO" id="GO:0006508">
    <property type="term" value="P:proteolysis"/>
    <property type="evidence" value="ECO:0007669"/>
    <property type="project" value="UniProtKB-KW"/>
</dbReference>
<dbReference type="InterPro" id="IPR004387">
    <property type="entry name" value="Pept_M50_Zn"/>
</dbReference>
<dbReference type="Pfam" id="PF02163">
    <property type="entry name" value="Peptidase_M50"/>
    <property type="match status" value="1"/>
</dbReference>
<comment type="subcellular location">
    <subcellularLocation>
        <location evidence="2">Membrane</location>
        <topology evidence="2">Multi-pass membrane protein</topology>
    </subcellularLocation>
</comment>
<feature type="transmembrane region" description="Helical" evidence="11">
    <location>
        <begin position="363"/>
        <end position="394"/>
    </location>
</feature>
<comment type="similarity">
    <text evidence="3 11">Belongs to the peptidase M50B family.</text>
</comment>
<keyword evidence="7 11" id="KW-0862">Zinc</keyword>
<dbReference type="GO" id="GO:0004222">
    <property type="term" value="F:metalloendopeptidase activity"/>
    <property type="evidence" value="ECO:0007669"/>
    <property type="project" value="InterPro"/>
</dbReference>
<dbReference type="Gene3D" id="2.30.42.10">
    <property type="match status" value="2"/>
</dbReference>
<dbReference type="SMART" id="SM00228">
    <property type="entry name" value="PDZ"/>
    <property type="match status" value="2"/>
</dbReference>
<comment type="cofactor">
    <cofactor evidence="1 11">
        <name>Zn(2+)</name>
        <dbReference type="ChEBI" id="CHEBI:29105"/>
    </cofactor>
</comment>
<evidence type="ECO:0000256" key="10">
    <source>
        <dbReference type="ARBA" id="ARBA00023136"/>
    </source>
</evidence>
<evidence type="ECO:0000256" key="1">
    <source>
        <dbReference type="ARBA" id="ARBA00001947"/>
    </source>
</evidence>
<dbReference type="SUPFAM" id="SSF50156">
    <property type="entry name" value="PDZ domain-like"/>
    <property type="match status" value="2"/>
</dbReference>
<accession>A0A968GFL1</accession>
<dbReference type="Proteomes" id="UP000778951">
    <property type="component" value="Unassembled WGS sequence"/>
</dbReference>
<dbReference type="InterPro" id="IPR008915">
    <property type="entry name" value="Peptidase_M50"/>
</dbReference>
<dbReference type="Pfam" id="PF17820">
    <property type="entry name" value="PDZ_6"/>
    <property type="match status" value="1"/>
</dbReference>
<keyword evidence="11" id="KW-0479">Metal-binding</keyword>
<dbReference type="InterPro" id="IPR001478">
    <property type="entry name" value="PDZ"/>
</dbReference>
<feature type="domain" description="PDZ" evidence="12">
    <location>
        <begin position="188"/>
        <end position="271"/>
    </location>
</feature>
<feature type="transmembrane region" description="Helical" evidence="11">
    <location>
        <begin position="414"/>
        <end position="436"/>
    </location>
</feature>
<evidence type="ECO:0000256" key="9">
    <source>
        <dbReference type="ARBA" id="ARBA00023049"/>
    </source>
</evidence>
<dbReference type="GO" id="GO:0046872">
    <property type="term" value="F:metal ion binding"/>
    <property type="evidence" value="ECO:0007669"/>
    <property type="project" value="UniProtKB-KW"/>
</dbReference>
<reference evidence="13" key="1">
    <citation type="submission" date="2020-03" db="EMBL/GenBank/DDBJ databases">
        <title>Spirochaetal bacteria isolated from arthropods constitute a novel genus Entomospira genus novum within the order Spirochaetales.</title>
        <authorList>
            <person name="Grana-Miraglia L."/>
            <person name="Sikutova S."/>
            <person name="Fingerle V."/>
            <person name="Sing A."/>
            <person name="Castillo-Ramirez S."/>
            <person name="Margos G."/>
            <person name="Rudolf I."/>
        </authorList>
    </citation>
    <scope>NUCLEOTIDE SEQUENCE</scope>
    <source>
        <strain evidence="13">BR149</strain>
    </source>
</reference>
<name>A0A968GFL1_9SPIO</name>
<organism evidence="13 14">
    <name type="scientific">Entomospira culicis</name>
    <dbReference type="NCBI Taxonomy" id="2719989"/>
    <lineage>
        <taxon>Bacteria</taxon>
        <taxon>Pseudomonadati</taxon>
        <taxon>Spirochaetota</taxon>
        <taxon>Spirochaetia</taxon>
        <taxon>Spirochaetales</taxon>
        <taxon>Spirochaetaceae</taxon>
        <taxon>Entomospira</taxon>
    </lineage>
</organism>
<dbReference type="AlphaFoldDB" id="A0A968GFL1"/>
<evidence type="ECO:0000313" key="13">
    <source>
        <dbReference type="EMBL" id="NIZ69603.1"/>
    </source>
</evidence>
<evidence type="ECO:0000256" key="11">
    <source>
        <dbReference type="RuleBase" id="RU362031"/>
    </source>
</evidence>
<sequence>MLGNYSIWILGLLGLNIIVFIHELGHFLVARATGITVEVFSIGMGPKLWKKQFKTFEFAISALPLGGYCKMQGETMQNRNSEPAKKGDLYYGHPWRRLLTVMAGAGFNFIFTYLIFVGMSMMDRHEIRMENRIFVPQEQSETALPFLSGDKIIRINGKSIDYFHQIEQHIIVSGGDTLSFDILRDETAITLTKEIRLDSKTGIGIMPFTPYLSNTLQYIYPDSPAEKHGLLAGDTLMAINGERVNDFHDISRILRPYQADEVIELTVLKANHSEPTTLSIPLSNGKLGISVVQEVAVSGDSLFLALGSGAKLFVTTLRDYIRGLHRLITGQLEFKSSLSGPIQTTEIIGEVARSSIKEGSVSIFYLLAILSIIIGFMNLLPIPLLDGGLIVLFLLEMILGNKPLPNGVLKAYQIIGFTIIFGLLALSINSDILHIFNKK</sequence>
<dbReference type="EMBL" id="JAATLM010000001">
    <property type="protein sequence ID" value="NIZ69603.1"/>
    <property type="molecule type" value="Genomic_DNA"/>
</dbReference>
<dbReference type="PANTHER" id="PTHR42837:SF2">
    <property type="entry name" value="MEMBRANE METALLOPROTEASE ARASP2, CHLOROPLASTIC-RELATED"/>
    <property type="match status" value="1"/>
</dbReference>
<dbReference type="CDD" id="cd06163">
    <property type="entry name" value="S2P-M50_PDZ_RseP-like"/>
    <property type="match status" value="1"/>
</dbReference>
<keyword evidence="4" id="KW-0645">Protease</keyword>
<keyword evidence="8 11" id="KW-1133">Transmembrane helix</keyword>
<evidence type="ECO:0000256" key="2">
    <source>
        <dbReference type="ARBA" id="ARBA00004141"/>
    </source>
</evidence>
<keyword evidence="6 11" id="KW-0378">Hydrolase</keyword>
<comment type="caution">
    <text evidence="13">The sequence shown here is derived from an EMBL/GenBank/DDBJ whole genome shotgun (WGS) entry which is preliminary data.</text>
</comment>
<evidence type="ECO:0000256" key="6">
    <source>
        <dbReference type="ARBA" id="ARBA00022801"/>
    </source>
</evidence>
<dbReference type="RefSeq" id="WP_167695688.1">
    <property type="nucleotide sequence ID" value="NZ_CP118181.1"/>
</dbReference>
<keyword evidence="5 11" id="KW-0812">Transmembrane</keyword>
<proteinExistence type="inferred from homology"/>
<keyword evidence="14" id="KW-1185">Reference proteome</keyword>
<evidence type="ECO:0000256" key="7">
    <source>
        <dbReference type="ARBA" id="ARBA00022833"/>
    </source>
</evidence>
<feature type="transmembrane region" description="Helical" evidence="11">
    <location>
        <begin position="98"/>
        <end position="119"/>
    </location>
</feature>
<dbReference type="GO" id="GO:0016020">
    <property type="term" value="C:membrane"/>
    <property type="evidence" value="ECO:0007669"/>
    <property type="project" value="UniProtKB-SubCell"/>
</dbReference>
<gene>
    <name evidence="13" type="primary">rseP</name>
    <name evidence="13" type="ORF">HCT48_05165</name>
</gene>
<dbReference type="PANTHER" id="PTHR42837">
    <property type="entry name" value="REGULATOR OF SIGMA-E PROTEASE RSEP"/>
    <property type="match status" value="1"/>
</dbReference>
<protein>
    <recommendedName>
        <fullName evidence="11">Zinc metalloprotease</fullName>
        <ecNumber evidence="11">3.4.24.-</ecNumber>
    </recommendedName>
</protein>
<evidence type="ECO:0000259" key="12">
    <source>
        <dbReference type="PROSITE" id="PS50106"/>
    </source>
</evidence>
<keyword evidence="10 11" id="KW-0472">Membrane</keyword>
<dbReference type="InterPro" id="IPR036034">
    <property type="entry name" value="PDZ_sf"/>
</dbReference>
<evidence type="ECO:0000256" key="8">
    <source>
        <dbReference type="ARBA" id="ARBA00022989"/>
    </source>
</evidence>
<dbReference type="NCBIfam" id="TIGR00054">
    <property type="entry name" value="RIP metalloprotease RseP"/>
    <property type="match status" value="1"/>
</dbReference>
<evidence type="ECO:0000256" key="4">
    <source>
        <dbReference type="ARBA" id="ARBA00022670"/>
    </source>
</evidence>
<dbReference type="InterPro" id="IPR041489">
    <property type="entry name" value="PDZ_6"/>
</dbReference>
<feature type="transmembrane region" description="Helical" evidence="11">
    <location>
        <begin position="7"/>
        <end position="29"/>
    </location>
</feature>
<evidence type="ECO:0000256" key="5">
    <source>
        <dbReference type="ARBA" id="ARBA00022692"/>
    </source>
</evidence>
<dbReference type="EC" id="3.4.24.-" evidence="11"/>
<evidence type="ECO:0000313" key="14">
    <source>
        <dbReference type="Proteomes" id="UP000778951"/>
    </source>
</evidence>
<dbReference type="PROSITE" id="PS50106">
    <property type="entry name" value="PDZ"/>
    <property type="match status" value="1"/>
</dbReference>